<dbReference type="CDD" id="cd00198">
    <property type="entry name" value="vWFA"/>
    <property type="match status" value="1"/>
</dbReference>
<dbReference type="Pfam" id="PF00092">
    <property type="entry name" value="VWA"/>
    <property type="match status" value="1"/>
</dbReference>
<proteinExistence type="predicted"/>
<evidence type="ECO:0000259" key="1">
    <source>
        <dbReference type="PROSITE" id="PS50234"/>
    </source>
</evidence>
<comment type="caution">
    <text evidence="2">The sequence shown here is derived from an EMBL/GenBank/DDBJ whole genome shotgun (WGS) entry which is preliminary data.</text>
</comment>
<protein>
    <submittedName>
        <fullName evidence="2">VWA domain containing protein</fullName>
    </submittedName>
</protein>
<dbReference type="SMART" id="SM00327">
    <property type="entry name" value="VWA"/>
    <property type="match status" value="1"/>
</dbReference>
<organism evidence="2 3">
    <name type="scientific">Nitrosarchaeum koreense MY1</name>
    <dbReference type="NCBI Taxonomy" id="1001994"/>
    <lineage>
        <taxon>Archaea</taxon>
        <taxon>Nitrososphaerota</taxon>
        <taxon>Nitrososphaeria</taxon>
        <taxon>Nitrosopumilales</taxon>
        <taxon>Nitrosopumilaceae</taxon>
        <taxon>Nitrosarchaeum</taxon>
    </lineage>
</organism>
<dbReference type="PROSITE" id="PS50234">
    <property type="entry name" value="VWFA"/>
    <property type="match status" value="1"/>
</dbReference>
<gene>
    <name evidence="2" type="ORF">MY1_0976</name>
</gene>
<name>F9CWT4_9ARCH</name>
<accession>F9CWT4</accession>
<dbReference type="AlphaFoldDB" id="F9CWT4"/>
<keyword evidence="3" id="KW-1185">Reference proteome</keyword>
<dbReference type="Gene3D" id="3.40.50.410">
    <property type="entry name" value="von Willebrand factor, type A domain"/>
    <property type="match status" value="1"/>
</dbReference>
<dbReference type="STRING" id="1001994.MY1_0976"/>
<dbReference type="EMBL" id="AFPU01000001">
    <property type="protein sequence ID" value="EGP93736.1"/>
    <property type="molecule type" value="Genomic_DNA"/>
</dbReference>
<dbReference type="RefSeq" id="WP_007550558.1">
    <property type="nucleotide sequence ID" value="NZ_AFPU01000001.1"/>
</dbReference>
<dbReference type="InterPro" id="IPR002035">
    <property type="entry name" value="VWF_A"/>
</dbReference>
<feature type="domain" description="VWFA" evidence="1">
    <location>
        <begin position="350"/>
        <end position="485"/>
    </location>
</feature>
<evidence type="ECO:0000313" key="3">
    <source>
        <dbReference type="Proteomes" id="UP000004440"/>
    </source>
</evidence>
<reference evidence="2 3" key="1">
    <citation type="journal article" date="2011" name="J. Bacteriol.">
        <title>Genome Sequence of an Ammonia-Oxidizing Soil Archaeon, "Candidatus Nitrosoarchaeum koreensis" MY1.</title>
        <authorList>
            <person name="Kim B.K."/>
            <person name="Jung M.Y."/>
            <person name="Yu D.S."/>
            <person name="Park S.J."/>
            <person name="Oh T.K."/>
            <person name="Rhee S.K."/>
            <person name="Kim J.F."/>
        </authorList>
    </citation>
    <scope>NUCLEOTIDE SEQUENCE [LARGE SCALE GENOMIC DNA]</scope>
    <source>
        <strain evidence="2 3">MY1</strain>
    </source>
</reference>
<dbReference type="Proteomes" id="UP000004440">
    <property type="component" value="Unassembled WGS sequence"/>
</dbReference>
<dbReference type="SUPFAM" id="SSF53300">
    <property type="entry name" value="vWA-like"/>
    <property type="match status" value="1"/>
</dbReference>
<dbReference type="InterPro" id="IPR036465">
    <property type="entry name" value="vWFA_dom_sf"/>
</dbReference>
<sequence>MKERVEDVAHKIFFDICGKKPTEIDLFFLDTIHFPKIDYLPIITVYLPMPRKINGHSVYEGIVFSKYESGAQTIWNLFFATVCHAAAHANVTDFSKYQNWIKDKDEEKAYKTIEKIEDIKVNHFLKTFFPEYYQEINKINSTFKMINEKSIQDKLTYKRNKFMDRFGSKKKIEDVIKNNIIKLDSNDKNKIIEIADKLYFNQDIIEEENAPYVDHHTQQNNAINWKQNITINPSGIVEKNVQNFIDIWFEQQKRRDKTRKKYGGLTHDLNFDKIEFAPENIGEYLRLRNATHMFLKKMSSQMKLVPNIMDEGMPEDMGLLQMQAAIQAVAAQNNSIQIFEQDDYRKIEEEWAVVLDTSSSMRLKFDEMKKFAIALGEAANDVNSKNGKWGFFTFNNNFRIVKDHYEKYDQTARSRVGGIEITGLSFIGDAVKLCTRILERENIEKKFIFLITDGQQVGTLGNNKDMEDAILEARKKGITVIAIGLPEGITKVFNLCIPYESLRKTVAKFISAYARISGEDT</sequence>
<dbReference type="OrthoDB" id="2822at2157"/>
<evidence type="ECO:0000313" key="2">
    <source>
        <dbReference type="EMBL" id="EGP93736.1"/>
    </source>
</evidence>